<feature type="chain" id="PRO_5002597133" description="Lipoprotein" evidence="1">
    <location>
        <begin position="24"/>
        <end position="81"/>
    </location>
</feature>
<gene>
    <name evidence="2" type="ORF">WH96_13310</name>
</gene>
<proteinExistence type="predicted"/>
<evidence type="ECO:0008006" key="4">
    <source>
        <dbReference type="Google" id="ProtNLM"/>
    </source>
</evidence>
<dbReference type="AlphaFoldDB" id="A0A0H2MTY8"/>
<organism evidence="2 3">
    <name type="scientific">Kiloniella spongiae</name>
    <dbReference type="NCBI Taxonomy" id="1489064"/>
    <lineage>
        <taxon>Bacteria</taxon>
        <taxon>Pseudomonadati</taxon>
        <taxon>Pseudomonadota</taxon>
        <taxon>Alphaproteobacteria</taxon>
        <taxon>Rhodospirillales</taxon>
        <taxon>Kiloniellaceae</taxon>
        <taxon>Kiloniella</taxon>
    </lineage>
</organism>
<accession>A0A0H2MTY8</accession>
<evidence type="ECO:0000313" key="3">
    <source>
        <dbReference type="Proteomes" id="UP000035444"/>
    </source>
</evidence>
<dbReference type="EMBL" id="LAQL01000008">
    <property type="protein sequence ID" value="KLN60160.1"/>
    <property type="molecule type" value="Genomic_DNA"/>
</dbReference>
<dbReference type="RefSeq" id="WP_047764693.1">
    <property type="nucleotide sequence ID" value="NZ_LAQL01000008.1"/>
</dbReference>
<evidence type="ECO:0000256" key="1">
    <source>
        <dbReference type="SAM" id="SignalP"/>
    </source>
</evidence>
<keyword evidence="1" id="KW-0732">Signal</keyword>
<sequence>MKSTNIVFWSLFILMGIFLSACAGPKLPTSGTPSVFDGVWNGVLEAKGEDCAGVTTEFEVRYGQIVGKVFQKGSSMADFLG</sequence>
<comment type="caution">
    <text evidence="2">The sequence shown here is derived from an EMBL/GenBank/DDBJ whole genome shotgun (WGS) entry which is preliminary data.</text>
</comment>
<protein>
    <recommendedName>
        <fullName evidence="4">Lipoprotein</fullName>
    </recommendedName>
</protein>
<feature type="signal peptide" evidence="1">
    <location>
        <begin position="1"/>
        <end position="23"/>
    </location>
</feature>
<dbReference type="Proteomes" id="UP000035444">
    <property type="component" value="Unassembled WGS sequence"/>
</dbReference>
<evidence type="ECO:0000313" key="2">
    <source>
        <dbReference type="EMBL" id="KLN60160.1"/>
    </source>
</evidence>
<dbReference type="OrthoDB" id="9921569at2"/>
<name>A0A0H2MTY8_9PROT</name>
<keyword evidence="3" id="KW-1185">Reference proteome</keyword>
<reference evidence="2 3" key="1">
    <citation type="submission" date="2015-03" db="EMBL/GenBank/DDBJ databases">
        <title>Genome Sequence of Kiloniella spongiae MEBiC09566, isolated from a marine sponge.</title>
        <authorList>
            <person name="Shao Z."/>
            <person name="Wang L."/>
            <person name="Li X."/>
        </authorList>
    </citation>
    <scope>NUCLEOTIDE SEQUENCE [LARGE SCALE GENOMIC DNA]</scope>
    <source>
        <strain evidence="2 3">MEBiC09566</strain>
    </source>
</reference>
<dbReference type="PROSITE" id="PS51257">
    <property type="entry name" value="PROKAR_LIPOPROTEIN"/>
    <property type="match status" value="1"/>
</dbReference>
<dbReference type="STRING" id="1489064.WH96_13310"/>